<keyword evidence="2" id="KW-0800">Toxin</keyword>
<protein>
    <recommendedName>
        <fullName evidence="6">VENN motif-containing domain-containing protein</fullName>
    </recommendedName>
</protein>
<dbReference type="InterPro" id="IPR006914">
    <property type="entry name" value="VENN_dom"/>
</dbReference>
<reference evidence="7 8" key="1">
    <citation type="submission" date="2018-05" db="EMBL/GenBank/DDBJ databases">
        <title>Reference genomes for bee gut microbiota database.</title>
        <authorList>
            <person name="Ellegaard K.M."/>
        </authorList>
    </citation>
    <scope>NUCLEOTIDE SEQUENCE [LARGE SCALE GENOMIC DNA]</scope>
    <source>
        <strain evidence="7 8">ESL0177</strain>
    </source>
</reference>
<dbReference type="EMBL" id="QGLP01000003">
    <property type="protein sequence ID" value="PXZ06660.1"/>
    <property type="molecule type" value="Genomic_DNA"/>
</dbReference>
<evidence type="ECO:0000259" key="6">
    <source>
        <dbReference type="Pfam" id="PF04829"/>
    </source>
</evidence>
<dbReference type="GO" id="GO:0090729">
    <property type="term" value="F:toxin activity"/>
    <property type="evidence" value="ECO:0007669"/>
    <property type="project" value="UniProtKB-KW"/>
</dbReference>
<evidence type="ECO:0000313" key="7">
    <source>
        <dbReference type="EMBL" id="PXZ06660.1"/>
    </source>
</evidence>
<feature type="compositionally biased region" description="Polar residues" evidence="5">
    <location>
        <begin position="271"/>
        <end position="287"/>
    </location>
</feature>
<comment type="caution">
    <text evidence="7">The sequence shown here is derived from an EMBL/GenBank/DDBJ whole genome shotgun (WGS) entry which is preliminary data.</text>
</comment>
<evidence type="ECO:0000256" key="4">
    <source>
        <dbReference type="ARBA" id="ARBA00023026"/>
    </source>
</evidence>
<dbReference type="Pfam" id="PF04829">
    <property type="entry name" value="PT-VENN"/>
    <property type="match status" value="1"/>
</dbReference>
<feature type="domain" description="VENN motif-containing" evidence="6">
    <location>
        <begin position="37"/>
        <end position="85"/>
    </location>
</feature>
<feature type="region of interest" description="Disordered" evidence="5">
    <location>
        <begin position="265"/>
        <end position="306"/>
    </location>
</feature>
<accession>A0A2V4E0F5</accession>
<keyword evidence="3" id="KW-1266">Target cell cytoplasm</keyword>
<gene>
    <name evidence="7" type="ORF">DKK79_00630</name>
</gene>
<evidence type="ECO:0000256" key="2">
    <source>
        <dbReference type="ARBA" id="ARBA00022656"/>
    </source>
</evidence>
<feature type="compositionally biased region" description="Basic and acidic residues" evidence="5">
    <location>
        <begin position="185"/>
        <end position="201"/>
    </location>
</feature>
<evidence type="ECO:0000256" key="3">
    <source>
        <dbReference type="ARBA" id="ARBA00022913"/>
    </source>
</evidence>
<comment type="subcellular location">
    <subcellularLocation>
        <location evidence="1">Target cell</location>
        <location evidence="1">Target cell cytoplasm</location>
    </subcellularLocation>
</comment>
<sequence>MAELQGNSALSGGVGAVSGELASKVIINTLYGGKDANELTEEEKQTISALSQLASGLAVAAGGGNIGDASAAINSSKNAVENNNLYLCQLDSCNNRSQFLLTGGTGAIIGAVIVGDVLSNVNPELSSSLQGADLSSLELPVKEWILYGRDGDLEKSNSKSDDYNTASSGGMVATGGANLQPDDDNDKKDKNNSSNKDDKKGVGGNGAASELPSLNGKSPEEARKLLEGQGFSSGKISPNGWQKFKAKDGSKVDINWNTGRVVRTAAPKYGQNGSTINKGQRLDSSGSEIPRNLSHELHPTETINFK</sequence>
<dbReference type="AlphaFoldDB" id="A0A2V4E0F5"/>
<dbReference type="Proteomes" id="UP000247483">
    <property type="component" value="Unassembled WGS sequence"/>
</dbReference>
<keyword evidence="4" id="KW-0843">Virulence</keyword>
<evidence type="ECO:0000256" key="1">
    <source>
        <dbReference type="ARBA" id="ARBA00004219"/>
    </source>
</evidence>
<organism evidence="7 8">
    <name type="scientific">Gilliamella apicola</name>
    <dbReference type="NCBI Taxonomy" id="1196095"/>
    <lineage>
        <taxon>Bacteria</taxon>
        <taxon>Pseudomonadati</taxon>
        <taxon>Pseudomonadota</taxon>
        <taxon>Gammaproteobacteria</taxon>
        <taxon>Orbales</taxon>
        <taxon>Orbaceae</taxon>
        <taxon>Gilliamella</taxon>
    </lineage>
</organism>
<name>A0A2V4E0F5_9GAMM</name>
<evidence type="ECO:0000313" key="8">
    <source>
        <dbReference type="Proteomes" id="UP000247483"/>
    </source>
</evidence>
<evidence type="ECO:0000256" key="5">
    <source>
        <dbReference type="SAM" id="MobiDB-lite"/>
    </source>
</evidence>
<feature type="region of interest" description="Disordered" evidence="5">
    <location>
        <begin position="155"/>
        <end position="217"/>
    </location>
</feature>
<proteinExistence type="predicted"/>